<dbReference type="Pfam" id="PF14430">
    <property type="entry name" value="Imm1"/>
    <property type="match status" value="1"/>
</dbReference>
<accession>A0ABW5FY50</accession>
<dbReference type="InterPro" id="IPR025680">
    <property type="entry name" value="DddI"/>
</dbReference>
<gene>
    <name evidence="1" type="ORF">ACFSXZ_15080</name>
</gene>
<sequence length="138" mass="15050">MATLAVYYAQGHGDAPVTISTPDEVDALIDRVRRESPGHAPMLLEAHIAGDPYAQGLDVGVRGDRGVLRYSGRDWPEGVYSTGDGPSEGEPLVYYFMDNYTEFPPNAEVPLAVVRQAIRDFLATGGERSARVEWQPGE</sequence>
<comment type="caution">
    <text evidence="1">The sequence shown here is derived from an EMBL/GenBank/DDBJ whole genome shotgun (WGS) entry which is preliminary data.</text>
</comment>
<protein>
    <submittedName>
        <fullName evidence="1">Imm1 family immunity protein</fullName>
    </submittedName>
</protein>
<dbReference type="EMBL" id="JBHUKR010000007">
    <property type="protein sequence ID" value="MFD2417651.1"/>
    <property type="molecule type" value="Genomic_DNA"/>
</dbReference>
<keyword evidence="2" id="KW-1185">Reference proteome</keyword>
<organism evidence="1 2">
    <name type="scientific">Amycolatopsis pigmentata</name>
    <dbReference type="NCBI Taxonomy" id="450801"/>
    <lineage>
        <taxon>Bacteria</taxon>
        <taxon>Bacillati</taxon>
        <taxon>Actinomycetota</taxon>
        <taxon>Actinomycetes</taxon>
        <taxon>Pseudonocardiales</taxon>
        <taxon>Pseudonocardiaceae</taxon>
        <taxon>Amycolatopsis</taxon>
    </lineage>
</organism>
<evidence type="ECO:0000313" key="2">
    <source>
        <dbReference type="Proteomes" id="UP001597417"/>
    </source>
</evidence>
<dbReference type="Proteomes" id="UP001597417">
    <property type="component" value="Unassembled WGS sequence"/>
</dbReference>
<evidence type="ECO:0000313" key="1">
    <source>
        <dbReference type="EMBL" id="MFD2417651.1"/>
    </source>
</evidence>
<proteinExistence type="predicted"/>
<reference evidence="2" key="1">
    <citation type="journal article" date="2019" name="Int. J. Syst. Evol. Microbiol.">
        <title>The Global Catalogue of Microorganisms (GCM) 10K type strain sequencing project: providing services to taxonomists for standard genome sequencing and annotation.</title>
        <authorList>
            <consortium name="The Broad Institute Genomics Platform"/>
            <consortium name="The Broad Institute Genome Sequencing Center for Infectious Disease"/>
            <person name="Wu L."/>
            <person name="Ma J."/>
        </authorList>
    </citation>
    <scope>NUCLEOTIDE SEQUENCE [LARGE SCALE GENOMIC DNA]</scope>
    <source>
        <strain evidence="2">CGMCC 4.7645</strain>
    </source>
</reference>
<name>A0ABW5FY50_9PSEU</name>
<dbReference type="RefSeq" id="WP_378265577.1">
    <property type="nucleotide sequence ID" value="NZ_JBHUKR010000007.1"/>
</dbReference>